<reference evidence="2 3" key="1">
    <citation type="submission" date="2019-03" db="EMBL/GenBank/DDBJ databases">
        <title>Genomic Encyclopedia of Type Strains, Phase IV (KMG-IV): sequencing the most valuable type-strain genomes for metagenomic binning, comparative biology and taxonomic classification.</title>
        <authorList>
            <person name="Goeker M."/>
        </authorList>
    </citation>
    <scope>NUCLEOTIDE SEQUENCE [LARGE SCALE GENOMIC DNA]</scope>
    <source>
        <strain evidence="2 3">DSM 101483</strain>
    </source>
</reference>
<dbReference type="InterPro" id="IPR051548">
    <property type="entry name" value="Grx-like_ET"/>
</dbReference>
<gene>
    <name evidence="2" type="ORF">EDC59_10961</name>
</gene>
<dbReference type="AlphaFoldDB" id="A0AA94TIH7"/>
<proteinExistence type="predicted"/>
<accession>A0AA94TIH7</accession>
<dbReference type="PROSITE" id="PS51354">
    <property type="entry name" value="GLUTAREDOXIN_2"/>
    <property type="match status" value="1"/>
</dbReference>
<dbReference type="GO" id="GO:0045454">
    <property type="term" value="P:cell redox homeostasis"/>
    <property type="evidence" value="ECO:0007669"/>
    <property type="project" value="TreeGrafter"/>
</dbReference>
<dbReference type="GO" id="GO:0009055">
    <property type="term" value="F:electron transfer activity"/>
    <property type="evidence" value="ECO:0007669"/>
    <property type="project" value="TreeGrafter"/>
</dbReference>
<feature type="domain" description="Glutaredoxin" evidence="1">
    <location>
        <begin position="36"/>
        <end position="100"/>
    </location>
</feature>
<dbReference type="Proteomes" id="UP000295506">
    <property type="component" value="Unassembled WGS sequence"/>
</dbReference>
<protein>
    <submittedName>
        <fullName evidence="2">Glutaredoxin</fullName>
    </submittedName>
</protein>
<dbReference type="Pfam" id="PF00462">
    <property type="entry name" value="Glutaredoxin"/>
    <property type="match status" value="1"/>
</dbReference>
<dbReference type="EMBL" id="SOBK01000009">
    <property type="protein sequence ID" value="TDT87174.1"/>
    <property type="molecule type" value="Genomic_DNA"/>
</dbReference>
<sequence>MLKSLKKIFNKTSDGMPETEAPAKPFDMEAFHMNDIKVYALSTCIHCRNAKKYLDECGVKYECVHVDELTGDERKKIVQEVKEHNPAVSFPTIVIRDKVVVGFHKDQIDEALKED</sequence>
<evidence type="ECO:0000313" key="2">
    <source>
        <dbReference type="EMBL" id="TDT87174.1"/>
    </source>
</evidence>
<name>A0AA94TIH7_9BACT</name>
<dbReference type="PANTHER" id="PTHR34386:SF1">
    <property type="entry name" value="GLUTAREDOXIN-LIKE PROTEIN NRDH"/>
    <property type="match status" value="1"/>
</dbReference>
<dbReference type="Gene3D" id="3.40.30.10">
    <property type="entry name" value="Glutaredoxin"/>
    <property type="match status" value="1"/>
</dbReference>
<organism evidence="2 3">
    <name type="scientific">Pseudodesulfovibrio indicus</name>
    <dbReference type="NCBI Taxonomy" id="1716143"/>
    <lineage>
        <taxon>Bacteria</taxon>
        <taxon>Pseudomonadati</taxon>
        <taxon>Thermodesulfobacteriota</taxon>
        <taxon>Desulfovibrionia</taxon>
        <taxon>Desulfovibrionales</taxon>
        <taxon>Desulfovibrionaceae</taxon>
    </lineage>
</organism>
<dbReference type="InterPro" id="IPR036249">
    <property type="entry name" value="Thioredoxin-like_sf"/>
</dbReference>
<dbReference type="CDD" id="cd02976">
    <property type="entry name" value="NrdH"/>
    <property type="match status" value="1"/>
</dbReference>
<dbReference type="PANTHER" id="PTHR34386">
    <property type="entry name" value="GLUTAREDOXIN"/>
    <property type="match status" value="1"/>
</dbReference>
<dbReference type="InterPro" id="IPR002109">
    <property type="entry name" value="Glutaredoxin"/>
</dbReference>
<evidence type="ECO:0000259" key="1">
    <source>
        <dbReference type="Pfam" id="PF00462"/>
    </source>
</evidence>
<evidence type="ECO:0000313" key="3">
    <source>
        <dbReference type="Proteomes" id="UP000295506"/>
    </source>
</evidence>
<dbReference type="SUPFAM" id="SSF52833">
    <property type="entry name" value="Thioredoxin-like"/>
    <property type="match status" value="1"/>
</dbReference>
<comment type="caution">
    <text evidence="2">The sequence shown here is derived from an EMBL/GenBank/DDBJ whole genome shotgun (WGS) entry which is preliminary data.</text>
</comment>